<sequence>MDPRRKFGNLCEAAAARFLEDKGYKILARQFYTRVGEIDLVAEIGEELVFVEVKARRNIKFGFPEEAVGRGKIKKMLAAADIYMSQNKIFERPFRLDIIAILGLKNQEFQIVHLEGIDIGDQEC</sequence>
<dbReference type="NCBIfam" id="NF009150">
    <property type="entry name" value="PRK12497.1-3"/>
    <property type="match status" value="1"/>
</dbReference>
<evidence type="ECO:0000256" key="2">
    <source>
        <dbReference type="HAMAP-Rule" id="MF_00048"/>
    </source>
</evidence>
<dbReference type="CDD" id="cd20736">
    <property type="entry name" value="PoNe_Nuclease"/>
    <property type="match status" value="1"/>
</dbReference>
<dbReference type="GO" id="GO:0003676">
    <property type="term" value="F:nucleic acid binding"/>
    <property type="evidence" value="ECO:0007669"/>
    <property type="project" value="InterPro"/>
</dbReference>
<dbReference type="Proteomes" id="UP000034154">
    <property type="component" value="Unassembled WGS sequence"/>
</dbReference>
<dbReference type="PANTHER" id="PTHR34039">
    <property type="entry name" value="UPF0102 PROTEIN YRAN"/>
    <property type="match status" value="1"/>
</dbReference>
<proteinExistence type="inferred from homology"/>
<name>A0A0G1JE76_9BACT</name>
<reference evidence="3 4" key="1">
    <citation type="journal article" date="2015" name="Nature">
        <title>rRNA introns, odd ribosomes, and small enigmatic genomes across a large radiation of phyla.</title>
        <authorList>
            <person name="Brown C.T."/>
            <person name="Hug L.A."/>
            <person name="Thomas B.C."/>
            <person name="Sharon I."/>
            <person name="Castelle C.J."/>
            <person name="Singh A."/>
            <person name="Wilkins M.J."/>
            <person name="Williams K.H."/>
            <person name="Banfield J.F."/>
        </authorList>
    </citation>
    <scope>NUCLEOTIDE SEQUENCE [LARGE SCALE GENOMIC DNA]</scope>
</reference>
<dbReference type="InterPro" id="IPR011856">
    <property type="entry name" value="tRNA_endonuc-like_dom_sf"/>
</dbReference>
<accession>A0A0G1JE76</accession>
<evidence type="ECO:0000313" key="4">
    <source>
        <dbReference type="Proteomes" id="UP000034154"/>
    </source>
</evidence>
<comment type="caution">
    <text evidence="3">The sequence shown here is derived from an EMBL/GenBank/DDBJ whole genome shotgun (WGS) entry which is preliminary data.</text>
</comment>
<dbReference type="HAMAP" id="MF_00048">
    <property type="entry name" value="UPF0102"/>
    <property type="match status" value="1"/>
</dbReference>
<dbReference type="Pfam" id="PF02021">
    <property type="entry name" value="UPF0102"/>
    <property type="match status" value="1"/>
</dbReference>
<dbReference type="Gene3D" id="3.40.1350.10">
    <property type="match status" value="1"/>
</dbReference>
<dbReference type="AlphaFoldDB" id="A0A0G1JE76"/>
<evidence type="ECO:0000313" key="3">
    <source>
        <dbReference type="EMBL" id="KKT69936.1"/>
    </source>
</evidence>
<dbReference type="InterPro" id="IPR003509">
    <property type="entry name" value="UPF0102_YraN-like"/>
</dbReference>
<dbReference type="PANTHER" id="PTHR34039:SF1">
    <property type="entry name" value="UPF0102 PROTEIN YRAN"/>
    <property type="match status" value="1"/>
</dbReference>
<dbReference type="SUPFAM" id="SSF52980">
    <property type="entry name" value="Restriction endonuclease-like"/>
    <property type="match status" value="1"/>
</dbReference>
<dbReference type="EMBL" id="LCJB01000041">
    <property type="protein sequence ID" value="KKT69936.1"/>
    <property type="molecule type" value="Genomic_DNA"/>
</dbReference>
<evidence type="ECO:0000256" key="1">
    <source>
        <dbReference type="ARBA" id="ARBA00006738"/>
    </source>
</evidence>
<dbReference type="InterPro" id="IPR011335">
    <property type="entry name" value="Restrct_endonuc-II-like"/>
</dbReference>
<gene>
    <name evidence="3" type="ORF">UW63_C0041G0004</name>
</gene>
<organism evidence="3 4">
    <name type="scientific">Candidatus Uhrbacteria bacterium GW2011_GWF2_44_350</name>
    <dbReference type="NCBI Taxonomy" id="1619000"/>
    <lineage>
        <taxon>Bacteria</taxon>
        <taxon>Candidatus Uhriibacteriota</taxon>
    </lineage>
</organism>
<comment type="similarity">
    <text evidence="1 2">Belongs to the UPF0102 family.</text>
</comment>
<protein>
    <recommendedName>
        <fullName evidence="2">UPF0102 protein UW63_C0041G0004</fullName>
    </recommendedName>
</protein>